<evidence type="ECO:0000256" key="1">
    <source>
        <dbReference type="ARBA" id="ARBA00022603"/>
    </source>
</evidence>
<dbReference type="InterPro" id="IPR036390">
    <property type="entry name" value="WH_DNA-bd_sf"/>
</dbReference>
<proteinExistence type="predicted"/>
<organism evidence="6 7">
    <name type="scientific">Rhodocollybia butyracea</name>
    <dbReference type="NCBI Taxonomy" id="206335"/>
    <lineage>
        <taxon>Eukaryota</taxon>
        <taxon>Fungi</taxon>
        <taxon>Dikarya</taxon>
        <taxon>Basidiomycota</taxon>
        <taxon>Agaricomycotina</taxon>
        <taxon>Agaricomycetes</taxon>
        <taxon>Agaricomycetidae</taxon>
        <taxon>Agaricales</taxon>
        <taxon>Marasmiineae</taxon>
        <taxon>Omphalotaceae</taxon>
        <taxon>Rhodocollybia</taxon>
    </lineage>
</organism>
<evidence type="ECO:0000313" key="7">
    <source>
        <dbReference type="Proteomes" id="UP000772434"/>
    </source>
</evidence>
<reference evidence="6" key="1">
    <citation type="submission" date="2020-11" db="EMBL/GenBank/DDBJ databases">
        <authorList>
            <consortium name="DOE Joint Genome Institute"/>
            <person name="Ahrendt S."/>
            <person name="Riley R."/>
            <person name="Andreopoulos W."/>
            <person name="Labutti K."/>
            <person name="Pangilinan J."/>
            <person name="Ruiz-Duenas F.J."/>
            <person name="Barrasa J.M."/>
            <person name="Sanchez-Garcia M."/>
            <person name="Camarero S."/>
            <person name="Miyauchi S."/>
            <person name="Serrano A."/>
            <person name="Linde D."/>
            <person name="Babiker R."/>
            <person name="Drula E."/>
            <person name="Ayuso-Fernandez I."/>
            <person name="Pacheco R."/>
            <person name="Padilla G."/>
            <person name="Ferreira P."/>
            <person name="Barriuso J."/>
            <person name="Kellner H."/>
            <person name="Castanera R."/>
            <person name="Alfaro M."/>
            <person name="Ramirez L."/>
            <person name="Pisabarro A.G."/>
            <person name="Kuo A."/>
            <person name="Tritt A."/>
            <person name="Lipzen A."/>
            <person name="He G."/>
            <person name="Yan M."/>
            <person name="Ng V."/>
            <person name="Cullen D."/>
            <person name="Martin F."/>
            <person name="Rosso M.-N."/>
            <person name="Henrissat B."/>
            <person name="Hibbett D."/>
            <person name="Martinez A.T."/>
            <person name="Grigoriev I.V."/>
        </authorList>
    </citation>
    <scope>NUCLEOTIDE SEQUENCE</scope>
    <source>
        <strain evidence="6">AH 40177</strain>
    </source>
</reference>
<evidence type="ECO:0000259" key="5">
    <source>
        <dbReference type="Pfam" id="PF08100"/>
    </source>
</evidence>
<comment type="caution">
    <text evidence="6">The sequence shown here is derived from an EMBL/GenBank/DDBJ whole genome shotgun (WGS) entry which is preliminary data.</text>
</comment>
<dbReference type="Pfam" id="PF08100">
    <property type="entry name" value="Dimerisation"/>
    <property type="match status" value="1"/>
</dbReference>
<dbReference type="InterPro" id="IPR012967">
    <property type="entry name" value="COMT_dimerisation"/>
</dbReference>
<dbReference type="GO" id="GO:0032259">
    <property type="term" value="P:methylation"/>
    <property type="evidence" value="ECO:0007669"/>
    <property type="project" value="UniProtKB-KW"/>
</dbReference>
<keyword evidence="1 6" id="KW-0489">Methyltransferase</keyword>
<gene>
    <name evidence="6" type="ORF">BDP27DRAFT_1320193</name>
</gene>
<accession>A0A9P5PUD6</accession>
<dbReference type="InterPro" id="IPR036388">
    <property type="entry name" value="WH-like_DNA-bd_sf"/>
</dbReference>
<dbReference type="PROSITE" id="PS51683">
    <property type="entry name" value="SAM_OMT_II"/>
    <property type="match status" value="1"/>
</dbReference>
<dbReference type="PANTHER" id="PTHR43712">
    <property type="entry name" value="PUTATIVE (AFU_ORTHOLOGUE AFUA_4G14580)-RELATED"/>
    <property type="match status" value="1"/>
</dbReference>
<evidence type="ECO:0000313" key="6">
    <source>
        <dbReference type="EMBL" id="KAF9072576.1"/>
    </source>
</evidence>
<evidence type="ECO:0000259" key="4">
    <source>
        <dbReference type="Pfam" id="PF00891"/>
    </source>
</evidence>
<dbReference type="SUPFAM" id="SSF46785">
    <property type="entry name" value="Winged helix' DNA-binding domain"/>
    <property type="match status" value="1"/>
</dbReference>
<dbReference type="PANTHER" id="PTHR43712:SF2">
    <property type="entry name" value="O-METHYLTRANSFERASE CICE"/>
    <property type="match status" value="1"/>
</dbReference>
<dbReference type="Gene3D" id="1.10.10.10">
    <property type="entry name" value="Winged helix-like DNA-binding domain superfamily/Winged helix DNA-binding domain"/>
    <property type="match status" value="1"/>
</dbReference>
<dbReference type="InterPro" id="IPR029063">
    <property type="entry name" value="SAM-dependent_MTases_sf"/>
</dbReference>
<dbReference type="Proteomes" id="UP000772434">
    <property type="component" value="Unassembled WGS sequence"/>
</dbReference>
<keyword evidence="2" id="KW-0808">Transferase</keyword>
<name>A0A9P5PUD6_9AGAR</name>
<sequence>MSDPLTALLQIISTQTTVLQTAYSKADSSVPSINTPFQPTPLEFDPRVTEARHLIVAAATQLIATVQSPIEFLQAQAGGMFDTVIVGFIIDVNVPEILREAGPEGLHVDDLSTATGVDASYLARVLRYLATRHIFKETSPNVFAHNRPSSLLTKAKSIKEIQKTPTARFDNAPIAAYLHLGSDELLTSSTAFSSFLKNPKQAAAPFNVAYNTPKKMWDWFEEDELRSRRFTAAMKNSADAMFRPEIFTSGINGDALNPDDVVVDVGGNIGPVTLTLYKAFPKLRYIVQDLGQQVVAGEKFWNEKAPQALKSGRVQLQAHDFFTPQPIKDAAIYMLRLIIHDWCDEDAKKILSQLRSAAGSQSKLILFEMLAKHVSENPTDGTLSAPYPLLPNLGVAKAGFFTTLDMSLLTMYNGKERTYEEYAQLGKESGWKLEEVKPGKICALVFSPI</sequence>
<dbReference type="OrthoDB" id="2410195at2759"/>
<keyword evidence="7" id="KW-1185">Reference proteome</keyword>
<feature type="domain" description="O-methyltransferase C-terminal" evidence="4">
    <location>
        <begin position="204"/>
        <end position="431"/>
    </location>
</feature>
<keyword evidence="3" id="KW-0949">S-adenosyl-L-methionine</keyword>
<evidence type="ECO:0000256" key="2">
    <source>
        <dbReference type="ARBA" id="ARBA00022679"/>
    </source>
</evidence>
<dbReference type="GO" id="GO:0008171">
    <property type="term" value="F:O-methyltransferase activity"/>
    <property type="evidence" value="ECO:0007669"/>
    <property type="project" value="InterPro"/>
</dbReference>
<evidence type="ECO:0000256" key="3">
    <source>
        <dbReference type="ARBA" id="ARBA00022691"/>
    </source>
</evidence>
<feature type="domain" description="O-methyltransferase dimerisation" evidence="5">
    <location>
        <begin position="89"/>
        <end position="154"/>
    </location>
</feature>
<dbReference type="Pfam" id="PF00891">
    <property type="entry name" value="Methyltransf_2"/>
    <property type="match status" value="1"/>
</dbReference>
<dbReference type="Gene3D" id="3.40.50.150">
    <property type="entry name" value="Vaccinia Virus protein VP39"/>
    <property type="match status" value="1"/>
</dbReference>
<dbReference type="InterPro" id="IPR001077">
    <property type="entry name" value="COMT_C"/>
</dbReference>
<dbReference type="EMBL" id="JADNRY010000023">
    <property type="protein sequence ID" value="KAF9072576.1"/>
    <property type="molecule type" value="Genomic_DNA"/>
</dbReference>
<protein>
    <submittedName>
        <fullName evidence="6">S-adenosyl-L-methionine-dependent methyltransferase</fullName>
    </submittedName>
</protein>
<dbReference type="InterPro" id="IPR016461">
    <property type="entry name" value="COMT-like"/>
</dbReference>
<dbReference type="SUPFAM" id="SSF53335">
    <property type="entry name" value="S-adenosyl-L-methionine-dependent methyltransferases"/>
    <property type="match status" value="1"/>
</dbReference>
<dbReference type="AlphaFoldDB" id="A0A9P5PUD6"/>